<dbReference type="Gene3D" id="3.40.50.300">
    <property type="entry name" value="P-loop containing nucleotide triphosphate hydrolases"/>
    <property type="match status" value="1"/>
</dbReference>
<dbReference type="GO" id="GO:0005524">
    <property type="term" value="F:ATP binding"/>
    <property type="evidence" value="ECO:0007669"/>
    <property type="project" value="InterPro"/>
</dbReference>
<evidence type="ECO:0000256" key="2">
    <source>
        <dbReference type="ARBA" id="ARBA00022771"/>
    </source>
</evidence>
<dbReference type="InterPro" id="IPR013083">
    <property type="entry name" value="Znf_RING/FYVE/PHD"/>
</dbReference>
<keyword evidence="2 5" id="KW-0863">Zinc-finger</keyword>
<dbReference type="InterPro" id="IPR052583">
    <property type="entry name" value="ATP-helicase/E3_Ub-Ligase"/>
</dbReference>
<dbReference type="Pfam" id="PF00271">
    <property type="entry name" value="Helicase_C"/>
    <property type="match status" value="1"/>
</dbReference>
<feature type="compositionally biased region" description="Polar residues" evidence="6">
    <location>
        <begin position="527"/>
        <end position="549"/>
    </location>
</feature>
<dbReference type="PROSITE" id="PS00518">
    <property type="entry name" value="ZF_RING_1"/>
    <property type="match status" value="1"/>
</dbReference>
<evidence type="ECO:0000313" key="8">
    <source>
        <dbReference type="EMBL" id="CAB9513848.1"/>
    </source>
</evidence>
<sequence>MGRKQKAPKKLSLDETGSVFEYLWNPGDKVSTPRKEDNADQGSTLLGRLWAAADALTDDAAAPPLRKPTKSSKKKKSVDTSTTNTNTTSNDEPLELQVAPGTNPQGQEIPGSALIVYYVHTSTNTSSRRREDSAEVHLKQWQLGPAVQLRTLTARNCQGQQMGEMLPAQLPIRVLTFQGALELLHLCCATTKLKRGETAMASTGDSCQHLAHAVEKRLFLLIIHQKKESTPTYTVSLSLTDFAFDTCHPAKLSVRETSHTKAFQLAHCLNQSLMALFPKQTELLPLSQKSRDNTSSAPFINAKDVYALVDNVKLKHIMNRKKPPPGSPQEEPLTVPGLKPKLRPYQEAAVQWMLQREKGESGSNTAAAAAANQNNGREWELAWVIVTTSCTTTSTCTTSTTAVNNHTYPMARLYSLPEYMQQFPLRQRQTEDPSKHFLFCPFTGWLADSVKDAMDMTLPVRSLPIPDKPYTEAKGGILAESMGLGKTVEVLAVILANPHPSYPRNNNTVVVSSSSSSLAPSEESSSQVTDSQETGDSTQSKHGNNQNNPPLGEPLGTQKRRRIIKDSTKQSTHSLDSADDISDDDDTCSDDSLPIAQLKNKNQSAKEATSILSREQSRCSNNDDDTDTEIVVETPTSLEERWICTGNGEIGSCICGRSISFVPEMPPEDSVVVCQGCREPMHWTCAAFGKERKQLATMNRGVLFRHKLSKDGFWCRLCPETFCPCCVGSADSGTNDKLQSRATVIVAPAAILSQWEREIKMHVRDPIKVVVYSGVKILMNEQQQRRKKGGHEAFQFVHPRLLADNDLILTSFETLQQDLGHSDKNPFASGRASLRKRKRYRVVPSPLSTISWWRVCLDEAQRVETPTAGSAQMALKLDTGHRWAVSGTPVGRGKLEDLFGLLVFLRSTPPFNDWNWFRICFPSSGGAGWKSRLRLLLGSVFWRSTKSNELVAEQMAVPPQIEKKNLLKFSSIERHFYMTQLDKTLQIAGDLQSKTKPKDGAPFTKRPRGTKSLELLATEMHNLRAACCHPQVGSSGLALGKRSRTHGSVKVLTMTQVLDRLIYGAKNQCEEALRVSIFHSNAIAGIARLKVDAKRYHHISIAEHDDFLWAESCKLYQDALDLVDKNASPSLATGEALLTGSRGFRSNQKQSHGGKAVLDWQIQQHETARANQRSGEVKHLFANFEFDEPRKMRQIRVRSKAELTDESSWTLRYPKSCALQVSSKTGDEFMDILLFEIPEPDPACDPNSHWIVHGGAWVQRSKNWRLVVRSFHPLTVASNDDAGSPMDEYIALEFELYEPNVASDSLQRLHTLHNAIISFRGWLAAPCQTEKSRLPISLSATEANEKLGAMQSQIVEIERHQLDYIRGLRETCLSRFKALTDSRRRLENELVKLWMVLSKEKPAGFWDVCWWDFVISTAKFCSAEQQLSLLEKVNEAVEASKLYYSGDRQDALPEFRSIDELLLFTKTRFETILEGMQKGMYDKFIQKTTDLSPNPTREEVLENKYCQVCKAEWYQTGEKCRHCVLEENLMKIQCEEEKIVRNILTAIFKWLRTQTSTNRKATNASSPLKDAAAVAAKFFEAHEVSMKEILAAKRSWRVHLDFLNIIDELEACKTSMRLMNEGEDIREMSEEQQGLLVVPVDIQAKYYEHDTKKAMAEGNLRRQKDALSFLKRQSIEQEEHASDDDQCPVCYNSYTSDRAVLACGHSFCRSCADHLKKPSGLIKCLYRCTITTRYEDILTASNQRGDDGSRALRRVKGSWGTKVTAIVADLLSFRDKDEKSIVFSMWEDMLDIVQEALTANEVKYVRASSLRQLGKSTQKFQSSDVLLLNVKNGAEGLNLIEATHVLMIEPLLNSGLDSQAAARNHRIGQTRQTFLHRYIVEDTVEVGIDKHREQHQRQDEIEDAISGCRKASINAGGIDGGFSSKEELMSILGKIGS</sequence>
<evidence type="ECO:0000256" key="6">
    <source>
        <dbReference type="SAM" id="MobiDB-lite"/>
    </source>
</evidence>
<dbReference type="GO" id="GO:0008270">
    <property type="term" value="F:zinc ion binding"/>
    <property type="evidence" value="ECO:0007669"/>
    <property type="project" value="UniProtKB-KW"/>
</dbReference>
<feature type="region of interest" description="Disordered" evidence="6">
    <location>
        <begin position="319"/>
        <end position="339"/>
    </location>
</feature>
<dbReference type="PANTHER" id="PTHR45865:SF1">
    <property type="entry name" value="E3 UBIQUITIN-PROTEIN LIGASE SHPRH"/>
    <property type="match status" value="1"/>
</dbReference>
<dbReference type="InterPro" id="IPR017907">
    <property type="entry name" value="Znf_RING_CS"/>
</dbReference>
<keyword evidence="9" id="KW-1185">Reference proteome</keyword>
<evidence type="ECO:0000259" key="7">
    <source>
        <dbReference type="PROSITE" id="PS50089"/>
    </source>
</evidence>
<dbReference type="PANTHER" id="PTHR45865">
    <property type="entry name" value="E3 UBIQUITIN-PROTEIN LIGASE SHPRH FAMILY MEMBER"/>
    <property type="match status" value="1"/>
</dbReference>
<dbReference type="PROSITE" id="PS50089">
    <property type="entry name" value="ZF_RING_2"/>
    <property type="match status" value="1"/>
</dbReference>
<feature type="compositionally biased region" description="Low complexity" evidence="6">
    <location>
        <begin position="79"/>
        <end position="90"/>
    </location>
</feature>
<feature type="compositionally biased region" description="Acidic residues" evidence="6">
    <location>
        <begin position="577"/>
        <end position="589"/>
    </location>
</feature>
<dbReference type="Proteomes" id="UP001153069">
    <property type="component" value="Unassembled WGS sequence"/>
</dbReference>
<feature type="compositionally biased region" description="Polar residues" evidence="6">
    <location>
        <begin position="599"/>
        <end position="620"/>
    </location>
</feature>
<dbReference type="Pfam" id="PF13445">
    <property type="entry name" value="zf-RING_UBOX"/>
    <property type="match status" value="1"/>
</dbReference>
<dbReference type="EMBL" id="CAICTM010000616">
    <property type="protein sequence ID" value="CAB9513848.1"/>
    <property type="molecule type" value="Genomic_DNA"/>
</dbReference>
<accession>A0A9N8HG76</accession>
<keyword evidence="3" id="KW-0378">Hydrolase</keyword>
<evidence type="ECO:0000256" key="5">
    <source>
        <dbReference type="PROSITE-ProRule" id="PRU00175"/>
    </source>
</evidence>
<feature type="compositionally biased region" description="Basic residues" evidence="6">
    <location>
        <begin position="67"/>
        <end position="76"/>
    </location>
</feature>
<evidence type="ECO:0000256" key="4">
    <source>
        <dbReference type="ARBA" id="ARBA00022833"/>
    </source>
</evidence>
<dbReference type="SUPFAM" id="SSF52540">
    <property type="entry name" value="P-loop containing nucleoside triphosphate hydrolases"/>
    <property type="match status" value="3"/>
</dbReference>
<dbReference type="InterPro" id="IPR000330">
    <property type="entry name" value="SNF2_N"/>
</dbReference>
<feature type="region of interest" description="Disordered" evidence="6">
    <location>
        <begin position="24"/>
        <end position="43"/>
    </location>
</feature>
<dbReference type="InterPro" id="IPR014001">
    <property type="entry name" value="Helicase_ATP-bd"/>
</dbReference>
<evidence type="ECO:0000256" key="1">
    <source>
        <dbReference type="ARBA" id="ARBA00022723"/>
    </source>
</evidence>
<organism evidence="8 9">
    <name type="scientific">Seminavis robusta</name>
    <dbReference type="NCBI Taxonomy" id="568900"/>
    <lineage>
        <taxon>Eukaryota</taxon>
        <taxon>Sar</taxon>
        <taxon>Stramenopiles</taxon>
        <taxon>Ochrophyta</taxon>
        <taxon>Bacillariophyta</taxon>
        <taxon>Bacillariophyceae</taxon>
        <taxon>Bacillariophycidae</taxon>
        <taxon>Naviculales</taxon>
        <taxon>Naviculaceae</taxon>
        <taxon>Seminavis</taxon>
    </lineage>
</organism>
<evidence type="ECO:0000256" key="3">
    <source>
        <dbReference type="ARBA" id="ARBA00022801"/>
    </source>
</evidence>
<dbReference type="CDD" id="cd18793">
    <property type="entry name" value="SF2_C_SNF"/>
    <property type="match status" value="1"/>
</dbReference>
<reference evidence="8" key="1">
    <citation type="submission" date="2020-06" db="EMBL/GenBank/DDBJ databases">
        <authorList>
            <consortium name="Plant Systems Biology data submission"/>
        </authorList>
    </citation>
    <scope>NUCLEOTIDE SEQUENCE</scope>
    <source>
        <strain evidence="8">D6</strain>
    </source>
</reference>
<dbReference type="GO" id="GO:0016787">
    <property type="term" value="F:hydrolase activity"/>
    <property type="evidence" value="ECO:0007669"/>
    <property type="project" value="UniProtKB-KW"/>
</dbReference>
<name>A0A9N8HG76_9STRA</name>
<dbReference type="Gene3D" id="3.30.40.10">
    <property type="entry name" value="Zinc/RING finger domain, C3HC4 (zinc finger)"/>
    <property type="match status" value="1"/>
</dbReference>
<dbReference type="GO" id="GO:0016874">
    <property type="term" value="F:ligase activity"/>
    <property type="evidence" value="ECO:0007669"/>
    <property type="project" value="UniProtKB-KW"/>
</dbReference>
<dbReference type="Gene3D" id="3.40.50.10810">
    <property type="entry name" value="Tandem AAA-ATPase domain"/>
    <property type="match status" value="2"/>
</dbReference>
<dbReference type="SUPFAM" id="SSF57850">
    <property type="entry name" value="RING/U-box"/>
    <property type="match status" value="1"/>
</dbReference>
<protein>
    <submittedName>
        <fullName evidence="8">Protein ligase SHPRH</fullName>
    </submittedName>
</protein>
<feature type="region of interest" description="Disordered" evidence="6">
    <location>
        <begin position="59"/>
        <end position="107"/>
    </location>
</feature>
<dbReference type="SMART" id="SM00487">
    <property type="entry name" value="DEXDc"/>
    <property type="match status" value="1"/>
</dbReference>
<dbReference type="InterPro" id="IPR038718">
    <property type="entry name" value="SNF2-like_sf"/>
</dbReference>
<dbReference type="InterPro" id="IPR001841">
    <property type="entry name" value="Znf_RING"/>
</dbReference>
<gene>
    <name evidence="8" type="ORF">SEMRO_617_G176140.1</name>
</gene>
<keyword evidence="8" id="KW-0436">Ligase</keyword>
<feature type="compositionally biased region" description="Low complexity" evidence="6">
    <location>
        <begin position="512"/>
        <end position="526"/>
    </location>
</feature>
<feature type="region of interest" description="Disordered" evidence="6">
    <location>
        <begin position="498"/>
        <end position="627"/>
    </location>
</feature>
<dbReference type="InterPro" id="IPR001650">
    <property type="entry name" value="Helicase_C-like"/>
</dbReference>
<dbReference type="InterPro" id="IPR027370">
    <property type="entry name" value="Znf-RING_euk"/>
</dbReference>
<proteinExistence type="predicted"/>
<keyword evidence="4" id="KW-0862">Zinc</keyword>
<dbReference type="OrthoDB" id="46533at2759"/>
<dbReference type="Pfam" id="PF00176">
    <property type="entry name" value="SNF2-rel_dom"/>
    <property type="match status" value="1"/>
</dbReference>
<feature type="domain" description="RING-type" evidence="7">
    <location>
        <begin position="1687"/>
        <end position="1724"/>
    </location>
</feature>
<comment type="caution">
    <text evidence="8">The sequence shown here is derived from an EMBL/GenBank/DDBJ whole genome shotgun (WGS) entry which is preliminary data.</text>
</comment>
<dbReference type="InterPro" id="IPR049730">
    <property type="entry name" value="SNF2/RAD54-like_C"/>
</dbReference>
<dbReference type="InterPro" id="IPR027417">
    <property type="entry name" value="P-loop_NTPase"/>
</dbReference>
<keyword evidence="1" id="KW-0479">Metal-binding</keyword>
<evidence type="ECO:0000313" key="9">
    <source>
        <dbReference type="Proteomes" id="UP001153069"/>
    </source>
</evidence>